<reference evidence="1 6" key="4">
    <citation type="submission" date="2019-07" db="EMBL/GenBank/DDBJ databases">
        <title>Whole genome shotgun sequence of Flavobacterium glycines NBRC 105008.</title>
        <authorList>
            <person name="Hosoyama A."/>
            <person name="Uohara A."/>
            <person name="Ohji S."/>
            <person name="Ichikawa N."/>
        </authorList>
    </citation>
    <scope>NUCLEOTIDE SEQUENCE [LARGE SCALE GENOMIC DNA]</scope>
    <source>
        <strain evidence="1 6">NBRC 105008</strain>
    </source>
</reference>
<evidence type="ECO:0000313" key="4">
    <source>
        <dbReference type="Proteomes" id="UP000093226"/>
    </source>
</evidence>
<dbReference type="EMBL" id="FNEO01000003">
    <property type="protein sequence ID" value="SDJ45398.1"/>
    <property type="molecule type" value="Genomic_DNA"/>
</dbReference>
<accession>A0A1B9DZ40</accession>
<evidence type="ECO:0000313" key="1">
    <source>
        <dbReference type="EMBL" id="GEL11234.1"/>
    </source>
</evidence>
<evidence type="ECO:0000313" key="5">
    <source>
        <dbReference type="Proteomes" id="UP000182367"/>
    </source>
</evidence>
<keyword evidence="5" id="KW-1185">Reference proteome</keyword>
<reference evidence="3 5" key="3">
    <citation type="submission" date="2016-10" db="EMBL/GenBank/DDBJ databases">
        <authorList>
            <person name="Varghese N."/>
            <person name="Submissions S."/>
        </authorList>
    </citation>
    <scope>NUCLEOTIDE SEQUENCE [LARGE SCALE GENOMIC DNA]</scope>
    <source>
        <strain evidence="3 5">Gm-149</strain>
    </source>
</reference>
<reference evidence="2" key="2">
    <citation type="submission" date="2016-03" db="EMBL/GenBank/DDBJ databases">
        <authorList>
            <person name="Ploux O."/>
        </authorList>
    </citation>
    <scope>NUCLEOTIDE SEQUENCE</scope>
    <source>
        <strain evidence="2">NBRC 105008</strain>
    </source>
</reference>
<dbReference type="AlphaFoldDB" id="A0A1B9DZ40"/>
<dbReference type="STRING" id="551990.SAMN05192550_2141"/>
<dbReference type="InterPro" id="IPR011051">
    <property type="entry name" value="RmlC_Cupin_sf"/>
</dbReference>
<evidence type="ECO:0000313" key="3">
    <source>
        <dbReference type="EMBL" id="SDJ45398.1"/>
    </source>
</evidence>
<gene>
    <name evidence="2" type="ORF">FBGL_00305</name>
    <name evidence="1" type="ORF">FGL01_19730</name>
    <name evidence="3" type="ORF">SAMN05192550_2141</name>
</gene>
<dbReference type="EMBL" id="BJVF01000003">
    <property type="protein sequence ID" value="GEL11234.1"/>
    <property type="molecule type" value="Genomic_DNA"/>
</dbReference>
<dbReference type="Proteomes" id="UP000321579">
    <property type="component" value="Unassembled WGS sequence"/>
</dbReference>
<proteinExistence type="predicted"/>
<organism evidence="2 4">
    <name type="scientific">Flavobacterium glycines</name>
    <dbReference type="NCBI Taxonomy" id="551990"/>
    <lineage>
        <taxon>Bacteria</taxon>
        <taxon>Pseudomonadati</taxon>
        <taxon>Bacteroidota</taxon>
        <taxon>Flavobacteriia</taxon>
        <taxon>Flavobacteriales</taxon>
        <taxon>Flavobacteriaceae</taxon>
        <taxon>Flavobacterium</taxon>
    </lineage>
</organism>
<name>A0A1B9DZ40_9FLAO</name>
<dbReference type="InterPro" id="IPR014710">
    <property type="entry name" value="RmlC-like_jellyroll"/>
</dbReference>
<evidence type="ECO:0008006" key="7">
    <source>
        <dbReference type="Google" id="ProtNLM"/>
    </source>
</evidence>
<dbReference type="RefSeq" id="WP_066323585.1">
    <property type="nucleotide sequence ID" value="NZ_BJVF01000003.1"/>
</dbReference>
<evidence type="ECO:0000313" key="6">
    <source>
        <dbReference type="Proteomes" id="UP000321579"/>
    </source>
</evidence>
<comment type="caution">
    <text evidence="2">The sequence shown here is derived from an EMBL/GenBank/DDBJ whole genome shotgun (WGS) entry which is preliminary data.</text>
</comment>
<dbReference type="Gene3D" id="2.60.120.10">
    <property type="entry name" value="Jelly Rolls"/>
    <property type="match status" value="1"/>
</dbReference>
<protein>
    <recommendedName>
        <fullName evidence="7">Cupin 2 conserved barrel domain-containing protein</fullName>
    </recommendedName>
</protein>
<sequence length="153" mass="17208">MPSITPENENAKIIELVSQYIDLSVTPFSKSERTVVRVDKRDPMYGGNGIVYLLQMFDEGELTNNRIGAYMVFCNKGDEAGFHTHGTRHEEELYIVMHGEGEYTEMTKKDGIIRKKTLTKGSITAMSGEGFHSLINTTDEILIVFVITTNNPK</sequence>
<reference evidence="4" key="1">
    <citation type="submission" date="2016-03" db="EMBL/GenBank/DDBJ databases">
        <title>Draft genome sequence of Paenibacillus glacialis DSM 22343.</title>
        <authorList>
            <person name="Shin S.-K."/>
            <person name="Yi H."/>
        </authorList>
    </citation>
    <scope>NUCLEOTIDE SEQUENCE [LARGE SCALE GENOMIC DNA]</scope>
    <source>
        <strain evidence="4">NBRC 105008</strain>
    </source>
</reference>
<dbReference type="Proteomes" id="UP000182367">
    <property type="component" value="Unassembled WGS sequence"/>
</dbReference>
<dbReference type="Proteomes" id="UP000093226">
    <property type="component" value="Unassembled WGS sequence"/>
</dbReference>
<evidence type="ECO:0000313" key="2">
    <source>
        <dbReference type="EMBL" id="OCB74949.1"/>
    </source>
</evidence>
<dbReference type="SUPFAM" id="SSF51182">
    <property type="entry name" value="RmlC-like cupins"/>
    <property type="match status" value="1"/>
</dbReference>
<dbReference type="OrthoDB" id="996621at2"/>
<dbReference type="EMBL" id="LVEO01000001">
    <property type="protein sequence ID" value="OCB74949.1"/>
    <property type="molecule type" value="Genomic_DNA"/>
</dbReference>